<dbReference type="VEuPathDB" id="TrichDB:TVAGG3_0397970"/>
<dbReference type="Pfam" id="PF00069">
    <property type="entry name" value="Pkinase"/>
    <property type="match status" value="1"/>
</dbReference>
<dbReference type="InterPro" id="IPR011009">
    <property type="entry name" value="Kinase-like_dom_sf"/>
</dbReference>
<sequence length="315" mass="37092">MNKLEIDFFEQHGYQFIKTIARGGFGVVFLVYSQSYDQYFAVKKIPKENFNCAEIHCLIEINDPKVCNLYQYFKFSDHYYLLMEYCDTDLAQKLKQVEKLTEEATRRLVHDVIACLKVCHDRNIVHVDIKPSNFLFDNYGRVKLCDFGLSKMYQDLPSSYTFHGTKHFMAPEIFQHRQFNPIIADIWALGVTIYYMVTQQYPFQAQDEKFLQFNIEKGKYNADLVQNSLLRDLIARCLEKNPQKRATVDELLEMPYFQNSTPTLRDMRRSDLILKPKIPSVKSNYISRSTLASVPINYNRLRLKNNNARYSANLI</sequence>
<dbReference type="InParanoid" id="A2EB12"/>
<dbReference type="EMBL" id="DS113343">
    <property type="protein sequence ID" value="EAY10152.1"/>
    <property type="molecule type" value="Genomic_DNA"/>
</dbReference>
<dbReference type="PROSITE" id="PS50011">
    <property type="entry name" value="PROTEIN_KINASE_DOM"/>
    <property type="match status" value="1"/>
</dbReference>
<keyword evidence="2" id="KW-0808">Transferase</keyword>
<reference evidence="2" key="2">
    <citation type="journal article" date="2007" name="Science">
        <title>Draft genome sequence of the sexually transmitted pathogen Trichomonas vaginalis.</title>
        <authorList>
            <person name="Carlton J.M."/>
            <person name="Hirt R.P."/>
            <person name="Silva J.C."/>
            <person name="Delcher A.L."/>
            <person name="Schatz M."/>
            <person name="Zhao Q."/>
            <person name="Wortman J.R."/>
            <person name="Bidwell S.L."/>
            <person name="Alsmark U.C.M."/>
            <person name="Besteiro S."/>
            <person name="Sicheritz-Ponten T."/>
            <person name="Noel C.J."/>
            <person name="Dacks J.B."/>
            <person name="Foster P.G."/>
            <person name="Simillion C."/>
            <person name="Van de Peer Y."/>
            <person name="Miranda-Saavedra D."/>
            <person name="Barton G.J."/>
            <person name="Westrop G.D."/>
            <person name="Mueller S."/>
            <person name="Dessi D."/>
            <person name="Fiori P.L."/>
            <person name="Ren Q."/>
            <person name="Paulsen I."/>
            <person name="Zhang H."/>
            <person name="Bastida-Corcuera F.D."/>
            <person name="Simoes-Barbosa A."/>
            <person name="Brown M.T."/>
            <person name="Hayes R.D."/>
            <person name="Mukherjee M."/>
            <person name="Okumura C.Y."/>
            <person name="Schneider R."/>
            <person name="Smith A.J."/>
            <person name="Vanacova S."/>
            <person name="Villalvazo M."/>
            <person name="Haas B.J."/>
            <person name="Pertea M."/>
            <person name="Feldblyum T.V."/>
            <person name="Utterback T.R."/>
            <person name="Shu C.L."/>
            <person name="Osoegawa K."/>
            <person name="de Jong P.J."/>
            <person name="Hrdy I."/>
            <person name="Horvathova L."/>
            <person name="Zubacova Z."/>
            <person name="Dolezal P."/>
            <person name="Malik S.B."/>
            <person name="Logsdon J.M. Jr."/>
            <person name="Henze K."/>
            <person name="Gupta A."/>
            <person name="Wang C.C."/>
            <person name="Dunne R.L."/>
            <person name="Upcroft J.A."/>
            <person name="Upcroft P."/>
            <person name="White O."/>
            <person name="Salzberg S.L."/>
            <person name="Tang P."/>
            <person name="Chiu C.-H."/>
            <person name="Lee Y.-S."/>
            <person name="Embley T.M."/>
            <person name="Coombs G.H."/>
            <person name="Mottram J.C."/>
            <person name="Tachezy J."/>
            <person name="Fraser-Liggett C.M."/>
            <person name="Johnson P.J."/>
        </authorList>
    </citation>
    <scope>NUCLEOTIDE SEQUENCE [LARGE SCALE GENOMIC DNA]</scope>
    <source>
        <strain evidence="2">G3</strain>
    </source>
</reference>
<dbReference type="OrthoDB" id="4062651at2759"/>
<evidence type="ECO:0000259" key="1">
    <source>
        <dbReference type="PROSITE" id="PS50011"/>
    </source>
</evidence>
<dbReference type="VEuPathDB" id="TrichDB:TVAG_088670"/>
<dbReference type="Proteomes" id="UP000001542">
    <property type="component" value="Unassembled WGS sequence"/>
</dbReference>
<reference evidence="2" key="1">
    <citation type="submission" date="2006-10" db="EMBL/GenBank/DDBJ databases">
        <authorList>
            <person name="Amadeo P."/>
            <person name="Zhao Q."/>
            <person name="Wortman J."/>
            <person name="Fraser-Liggett C."/>
            <person name="Carlton J."/>
        </authorList>
    </citation>
    <scope>NUCLEOTIDE SEQUENCE</scope>
    <source>
        <strain evidence="2">G3</strain>
    </source>
</reference>
<name>A2EB12_TRIV3</name>
<dbReference type="Gene3D" id="1.10.510.10">
    <property type="entry name" value="Transferase(Phosphotransferase) domain 1"/>
    <property type="match status" value="1"/>
</dbReference>
<dbReference type="GO" id="GO:0004672">
    <property type="term" value="F:protein kinase activity"/>
    <property type="evidence" value="ECO:0007669"/>
    <property type="project" value="InterPro"/>
</dbReference>
<dbReference type="PANTHER" id="PTHR24362">
    <property type="entry name" value="SERINE/THREONINE-PROTEIN KINASE NEK"/>
    <property type="match status" value="1"/>
</dbReference>
<dbReference type="OMA" id="CTYSENT"/>
<feature type="domain" description="Protein kinase" evidence="1">
    <location>
        <begin position="14"/>
        <end position="257"/>
    </location>
</feature>
<keyword evidence="2" id="KW-0418">Kinase</keyword>
<dbReference type="KEGG" id="tva:4768084"/>
<proteinExistence type="predicted"/>
<keyword evidence="3" id="KW-1185">Reference proteome</keyword>
<dbReference type="SMART" id="SM00220">
    <property type="entry name" value="S_TKc"/>
    <property type="match status" value="1"/>
</dbReference>
<evidence type="ECO:0000313" key="2">
    <source>
        <dbReference type="EMBL" id="EAY10152.1"/>
    </source>
</evidence>
<dbReference type="eggNOG" id="KOG0583">
    <property type="taxonomic scope" value="Eukaryota"/>
</dbReference>
<dbReference type="SMR" id="A2EB12"/>
<dbReference type="PANTHER" id="PTHR24362:SF309">
    <property type="entry name" value="PROTEIN KINASE DOMAIN-CONTAINING PROTEIN"/>
    <property type="match status" value="1"/>
</dbReference>
<dbReference type="STRING" id="5722.A2EB12"/>
<gene>
    <name evidence="2" type="ORF">TVAG_088670</name>
</gene>
<dbReference type="InterPro" id="IPR008271">
    <property type="entry name" value="Ser/Thr_kinase_AS"/>
</dbReference>
<accession>A2EB12</accession>
<protein>
    <submittedName>
        <fullName evidence="2">CAMK family protein kinase</fullName>
    </submittedName>
</protein>
<organism evidence="2 3">
    <name type="scientific">Trichomonas vaginalis (strain ATCC PRA-98 / G3)</name>
    <dbReference type="NCBI Taxonomy" id="412133"/>
    <lineage>
        <taxon>Eukaryota</taxon>
        <taxon>Metamonada</taxon>
        <taxon>Parabasalia</taxon>
        <taxon>Trichomonadida</taxon>
        <taxon>Trichomonadidae</taxon>
        <taxon>Trichomonas</taxon>
    </lineage>
</organism>
<dbReference type="AlphaFoldDB" id="A2EB12"/>
<dbReference type="InterPro" id="IPR000719">
    <property type="entry name" value="Prot_kinase_dom"/>
</dbReference>
<dbReference type="GO" id="GO:0005524">
    <property type="term" value="F:ATP binding"/>
    <property type="evidence" value="ECO:0007669"/>
    <property type="project" value="InterPro"/>
</dbReference>
<dbReference type="PROSITE" id="PS00108">
    <property type="entry name" value="PROTEIN_KINASE_ST"/>
    <property type="match status" value="1"/>
</dbReference>
<dbReference type="RefSeq" id="XP_001322375.1">
    <property type="nucleotide sequence ID" value="XM_001322340.1"/>
</dbReference>
<evidence type="ECO:0000313" key="3">
    <source>
        <dbReference type="Proteomes" id="UP000001542"/>
    </source>
</evidence>
<dbReference type="SUPFAM" id="SSF56112">
    <property type="entry name" value="Protein kinase-like (PK-like)"/>
    <property type="match status" value="1"/>
</dbReference>